<comment type="pathway">
    <text evidence="1">Carbohydrate biosynthesis; gluconeogenesis.</text>
</comment>
<dbReference type="CDD" id="cd00484">
    <property type="entry name" value="PEPCK_ATP"/>
    <property type="match status" value="1"/>
</dbReference>
<keyword evidence="5" id="KW-0547">Nucleotide-binding</keyword>
<dbReference type="SUPFAM" id="SSF68923">
    <property type="entry name" value="PEP carboxykinase N-terminal domain"/>
    <property type="match status" value="1"/>
</dbReference>
<dbReference type="GO" id="GO:0006094">
    <property type="term" value="P:gluconeogenesis"/>
    <property type="evidence" value="ECO:0007669"/>
    <property type="project" value="UniProtKB-UniPathway"/>
</dbReference>
<sequence length="551" mass="61593">MPQNVLKHKVGLETHGLKNLKKIHWNLSTPELYEHIIANKEGQLSHLGPVCVTTGEHTGRAPNDKFIVREPSSQENIWWGKVNRPISVERFEALYSRVLAYLQGKEVYVQDCCAGCDPNHQTHIRVITEHAWHNLFARNMFIQINDMAKLENHDPAFTIIHVPDFKAVPAIDGTNSEVFVIVDFGKQLVLIGGTSYAGEIKKSVFSILNYLLPQKQSVLSMHCSANIGKKGDSAIFFGLSGTGKTTLSADPQRKLIGDDEHGWSDRGVFNFEGGCYAKVIRLSKKSEPEIYECTRRFGTLLENVVLSKGDRRLDLDDASLTENTRASYPIKHINNAVLKGMGEHPDNVIMLTCDAYGVMPPVSKLTPEQAMYHFISGYTAKVAGTEKGMSREPTAIFSTCFGAPFMSLHPSVYADMLGEKIAKHQVSCWLVNTGWTGGSYGVGKRIEIKYTRAMIKAILDGQLDKVETETDPVFGIQIPIAVKGVPKECLFPRNTWKNPEAYDEKADELANQFIDNFKEYERNVDKKILDASPRPIGKRSKSSGKIHELRK</sequence>
<organism evidence="11">
    <name type="scientific">marine metagenome</name>
    <dbReference type="NCBI Taxonomy" id="408172"/>
    <lineage>
        <taxon>unclassified sequences</taxon>
        <taxon>metagenomes</taxon>
        <taxon>ecological metagenomes</taxon>
    </lineage>
</organism>
<name>A0A381SEU3_9ZZZZ</name>
<dbReference type="NCBIfam" id="TIGR00224">
    <property type="entry name" value="pckA"/>
    <property type="match status" value="1"/>
</dbReference>
<dbReference type="Gene3D" id="2.170.8.10">
    <property type="entry name" value="Phosphoenolpyruvate Carboxykinase, domain 2"/>
    <property type="match status" value="1"/>
</dbReference>
<evidence type="ECO:0000256" key="2">
    <source>
        <dbReference type="ARBA" id="ARBA00006052"/>
    </source>
</evidence>
<evidence type="ECO:0000256" key="4">
    <source>
        <dbReference type="ARBA" id="ARBA00022432"/>
    </source>
</evidence>
<dbReference type="Gene3D" id="3.40.449.10">
    <property type="entry name" value="Phosphoenolpyruvate Carboxykinase, domain 1"/>
    <property type="match status" value="1"/>
</dbReference>
<protein>
    <recommendedName>
        <fullName evidence="3">phosphoenolpyruvate carboxykinase (ATP)</fullName>
        <ecNumber evidence="3">4.1.1.49</ecNumber>
    </recommendedName>
</protein>
<keyword evidence="7" id="KW-0067">ATP-binding</keyword>
<dbReference type="AlphaFoldDB" id="A0A381SEU3"/>
<dbReference type="Pfam" id="PF01293">
    <property type="entry name" value="PEPCK_ATP"/>
    <property type="match status" value="1"/>
</dbReference>
<dbReference type="GO" id="GO:0005829">
    <property type="term" value="C:cytosol"/>
    <property type="evidence" value="ECO:0007669"/>
    <property type="project" value="TreeGrafter"/>
</dbReference>
<evidence type="ECO:0000256" key="5">
    <source>
        <dbReference type="ARBA" id="ARBA00022741"/>
    </source>
</evidence>
<dbReference type="UniPathway" id="UPA00138"/>
<dbReference type="EMBL" id="UINC01002942">
    <property type="protein sequence ID" value="SVA01818.1"/>
    <property type="molecule type" value="Genomic_DNA"/>
</dbReference>
<dbReference type="PANTHER" id="PTHR30031:SF0">
    <property type="entry name" value="PHOSPHOENOLPYRUVATE CARBOXYKINASE (ATP)"/>
    <property type="match status" value="1"/>
</dbReference>
<dbReference type="PANTHER" id="PTHR30031">
    <property type="entry name" value="PHOSPHOENOLPYRUVATE CARBOXYKINASE ATP"/>
    <property type="match status" value="1"/>
</dbReference>
<evidence type="ECO:0000256" key="1">
    <source>
        <dbReference type="ARBA" id="ARBA00004742"/>
    </source>
</evidence>
<evidence type="ECO:0000313" key="11">
    <source>
        <dbReference type="EMBL" id="SVA01818.1"/>
    </source>
</evidence>
<dbReference type="PROSITE" id="PS00532">
    <property type="entry name" value="PEPCK_ATP"/>
    <property type="match status" value="1"/>
</dbReference>
<evidence type="ECO:0000256" key="6">
    <source>
        <dbReference type="ARBA" id="ARBA00022793"/>
    </source>
</evidence>
<keyword evidence="6" id="KW-0210">Decarboxylase</keyword>
<dbReference type="SUPFAM" id="SSF53795">
    <property type="entry name" value="PEP carboxykinase-like"/>
    <property type="match status" value="1"/>
</dbReference>
<dbReference type="NCBIfam" id="NF006820">
    <property type="entry name" value="PRK09344.1-2"/>
    <property type="match status" value="1"/>
</dbReference>
<evidence type="ECO:0000256" key="10">
    <source>
        <dbReference type="SAM" id="MobiDB-lite"/>
    </source>
</evidence>
<dbReference type="EC" id="4.1.1.49" evidence="3"/>
<dbReference type="PIRSF" id="PIRSF006294">
    <property type="entry name" value="PEP_crbxkin"/>
    <property type="match status" value="1"/>
</dbReference>
<dbReference type="NCBIfam" id="NF006821">
    <property type="entry name" value="PRK09344.1-3"/>
    <property type="match status" value="1"/>
</dbReference>
<keyword evidence="8" id="KW-0456">Lyase</keyword>
<dbReference type="Gene3D" id="3.90.228.20">
    <property type="match status" value="1"/>
</dbReference>
<dbReference type="InterPro" id="IPR013035">
    <property type="entry name" value="PEP_carboxykinase_C"/>
</dbReference>
<accession>A0A381SEU3</accession>
<evidence type="ECO:0000256" key="8">
    <source>
        <dbReference type="ARBA" id="ARBA00023239"/>
    </source>
</evidence>
<comment type="similarity">
    <text evidence="2">Belongs to the phosphoenolpyruvate carboxykinase (ATP) family.</text>
</comment>
<dbReference type="HAMAP" id="MF_00453">
    <property type="entry name" value="PEPCK_ATP"/>
    <property type="match status" value="1"/>
</dbReference>
<dbReference type="InterPro" id="IPR015994">
    <property type="entry name" value="PEPCK_ATP_CS"/>
</dbReference>
<dbReference type="InterPro" id="IPR008210">
    <property type="entry name" value="PEP_carboxykinase_N"/>
</dbReference>
<comment type="catalytic activity">
    <reaction evidence="9">
        <text>oxaloacetate + ATP = phosphoenolpyruvate + ADP + CO2</text>
        <dbReference type="Rhea" id="RHEA:18617"/>
        <dbReference type="ChEBI" id="CHEBI:16452"/>
        <dbReference type="ChEBI" id="CHEBI:16526"/>
        <dbReference type="ChEBI" id="CHEBI:30616"/>
        <dbReference type="ChEBI" id="CHEBI:58702"/>
        <dbReference type="ChEBI" id="CHEBI:456216"/>
        <dbReference type="EC" id="4.1.1.49"/>
    </reaction>
</comment>
<keyword evidence="4" id="KW-0312">Gluconeogenesis</keyword>
<dbReference type="NCBIfam" id="NF006822">
    <property type="entry name" value="PRK09344.1-4"/>
    <property type="match status" value="1"/>
</dbReference>
<dbReference type="GO" id="GO:0004612">
    <property type="term" value="F:phosphoenolpyruvate carboxykinase (ATP) activity"/>
    <property type="evidence" value="ECO:0007669"/>
    <property type="project" value="UniProtKB-EC"/>
</dbReference>
<feature type="region of interest" description="Disordered" evidence="10">
    <location>
        <begin position="531"/>
        <end position="551"/>
    </location>
</feature>
<evidence type="ECO:0000256" key="7">
    <source>
        <dbReference type="ARBA" id="ARBA00022840"/>
    </source>
</evidence>
<gene>
    <name evidence="11" type="ORF">METZ01_LOCUS54672</name>
</gene>
<proteinExistence type="inferred from homology"/>
<reference evidence="11" key="1">
    <citation type="submission" date="2018-05" db="EMBL/GenBank/DDBJ databases">
        <authorList>
            <person name="Lanie J.A."/>
            <person name="Ng W.-L."/>
            <person name="Kazmierczak K.M."/>
            <person name="Andrzejewski T.M."/>
            <person name="Davidsen T.M."/>
            <person name="Wayne K.J."/>
            <person name="Tettelin H."/>
            <person name="Glass J.I."/>
            <person name="Rusch D."/>
            <person name="Podicherti R."/>
            <person name="Tsui H.-C.T."/>
            <person name="Winkler M.E."/>
        </authorList>
    </citation>
    <scope>NUCLEOTIDE SEQUENCE</scope>
</reference>
<dbReference type="InterPro" id="IPR001272">
    <property type="entry name" value="PEP_carboxykinase_ATP"/>
</dbReference>
<evidence type="ECO:0000256" key="9">
    <source>
        <dbReference type="ARBA" id="ARBA00047371"/>
    </source>
</evidence>
<evidence type="ECO:0000256" key="3">
    <source>
        <dbReference type="ARBA" id="ARBA00012363"/>
    </source>
</evidence>
<dbReference type="GO" id="GO:0005524">
    <property type="term" value="F:ATP binding"/>
    <property type="evidence" value="ECO:0007669"/>
    <property type="project" value="UniProtKB-KW"/>
</dbReference>